<gene>
    <name evidence="1" type="ORF">V6M85_03295</name>
</gene>
<dbReference type="GeneID" id="89335761"/>
<dbReference type="RefSeq" id="WP_338602949.1">
    <property type="nucleotide sequence ID" value="NZ_CP146016.1"/>
</dbReference>
<sequence length="844" mass="96243">MNLSYYDDLIALVQKSLELVKFREAIREAKEKSPQSFIFHSISVGTLSLAILDEIRNIDKDGVALLEHLYNIDYKSLAFFGGFFHDWMKLFSEKEEYEYKIPKEAINKAKEIAKMTGLPNSDKFIDVIANFAEGPLTSNEEIPLWASVKIADMLMISTIRGVNDVLYYAERMNYKDAIKRLSGYNLKLSYLQASPRLFTSIVSEEIIQAINGRPLISYHDGIIFLSRGSGSNKINLSTLYNILSSKLKGGSKSGSEYENGREYKSIVECIKNKEEEWRRANLGDFSVFYDENKNPKQLNAFLHTSICKYYEDIVSLLDNKGKIEVARKIIEDFRNDLPYAVIAYFFEKFSSDKSSKGYIKKYMNVKERFPNYLKTIDKDKALNKILEAIEKRYSSDSNKIDLTLVSIVKKAFNGDIVNDLPPIEIEPKNYCIVCGAPIYGESASFGHYGFQLKGKKEIWIPREKAMADIDNESKRWVVCPICNYEAKLMSEELNTPFIIVSFYPGVPVDLLKILDFLTSTEKLYFIDVINNEKFSKIFSNAGGSLAYSEKKIHPDYLGSKIVIPANLLNITTINTRLTKEVLNGILPEIPSISISFLASPIYITANVYDFPLQSKYIEVSSDINYLWLKNLNNERLLIQLLAYKAKYLALTKAIKDKDDRRNYLNSMISDMDRFAEVDSSLSVIALGMAINEESSFLKSLLPYTYFLNQAFGRVSKMGETFSKSLYVIAKTLTEIIKEENPSKHQIVGFFRDGRDMFFKSSLAELNKDDRVGIATNAALASLQNKYDVNDKQMVILFSNLRDVFSLLYDIESKTDRSLSLSISNALANWLYVLFESIRAGENSE</sequence>
<evidence type="ECO:0000313" key="1">
    <source>
        <dbReference type="EMBL" id="WWQ61120.1"/>
    </source>
</evidence>
<accession>A0AAX4L3B4</accession>
<keyword evidence="2" id="KW-1185">Reference proteome</keyword>
<name>A0AAX4L3B4_9CREN</name>
<dbReference type="AlphaFoldDB" id="A0AAX4L3B4"/>
<proteinExistence type="predicted"/>
<organism evidence="1 2">
    <name type="scientific">Sulfolobus tengchongensis</name>
    <dbReference type="NCBI Taxonomy" id="207809"/>
    <lineage>
        <taxon>Archaea</taxon>
        <taxon>Thermoproteota</taxon>
        <taxon>Thermoprotei</taxon>
        <taxon>Sulfolobales</taxon>
        <taxon>Sulfolobaceae</taxon>
        <taxon>Sulfolobus</taxon>
    </lineage>
</organism>
<dbReference type="Proteomes" id="UP001432202">
    <property type="component" value="Chromosome"/>
</dbReference>
<protein>
    <submittedName>
        <fullName evidence="1">CRISPR-associated protein</fullName>
    </submittedName>
</protein>
<reference evidence="1 2" key="1">
    <citation type="submission" date="2024-02" db="EMBL/GenBank/DDBJ databases">
        <title>STSV induces naive adaptation in Sulfolobus.</title>
        <authorList>
            <person name="Xiang X."/>
            <person name="Song M."/>
        </authorList>
    </citation>
    <scope>NUCLEOTIDE SEQUENCE [LARGE SCALE GENOMIC DNA]</scope>
    <source>
        <strain evidence="1 2">RT2</strain>
    </source>
</reference>
<dbReference type="EMBL" id="CP146016">
    <property type="protein sequence ID" value="WWQ61120.1"/>
    <property type="molecule type" value="Genomic_DNA"/>
</dbReference>
<evidence type="ECO:0000313" key="2">
    <source>
        <dbReference type="Proteomes" id="UP001432202"/>
    </source>
</evidence>